<dbReference type="PANTHER" id="PTHR13017:SF0">
    <property type="entry name" value="METHENYLTETRAHYDROFOLATE SYNTHASE DOMAIN-CONTAINING PROTEIN"/>
    <property type="match status" value="1"/>
</dbReference>
<dbReference type="RefSeq" id="WP_256418554.1">
    <property type="nucleotide sequence ID" value="NZ_JANHDL010000006.1"/>
</dbReference>
<name>A0ABD6BV66_9EURY</name>
<comment type="caution">
    <text evidence="2">The sequence shown here is derived from an EMBL/GenBank/DDBJ whole genome shotgun (WGS) entry which is preliminary data.</text>
</comment>
<dbReference type="InterPro" id="IPR037171">
    <property type="entry name" value="NagB/RpiA_transferase-like"/>
</dbReference>
<dbReference type="InterPro" id="IPR002698">
    <property type="entry name" value="FTHF_cligase"/>
</dbReference>
<accession>A0ABD6BV66</accession>
<sequence>MDKQAVREAVWDAFDEGDQARFPFPPHDRIPNFAGADAACERLTATPEWAAAETLKCNPDAPQLPVRRAALRAGKTVYVAQPRLRDSDPFLRIDPASLAADEIDDATTVSGIGEYGDPVSPEAVAEGPTIDLVVSGSVGVTTDGARIGKGEGYSDLEWGVLRELDAVDTATTIATTVHELSVLDGPESAVTETGNAGSNTDTPETKPALPEPDAHDVPIDLIATPERTIRTETPYSRPSGIDWDALDDETIEAIPVLAERAPAEK</sequence>
<keyword evidence="3" id="KW-1185">Reference proteome</keyword>
<dbReference type="Proteomes" id="UP001597185">
    <property type="component" value="Unassembled WGS sequence"/>
</dbReference>
<dbReference type="AlphaFoldDB" id="A0ABD6BV66"/>
<evidence type="ECO:0000313" key="3">
    <source>
        <dbReference type="Proteomes" id="UP001597185"/>
    </source>
</evidence>
<feature type="compositionally biased region" description="Polar residues" evidence="1">
    <location>
        <begin position="190"/>
        <end position="202"/>
    </location>
</feature>
<dbReference type="PANTHER" id="PTHR13017">
    <property type="entry name" value="5-FORMYLTETRAHYDROFOLATE CYCLO-LIGASE-RELATED"/>
    <property type="match status" value="1"/>
</dbReference>
<feature type="region of interest" description="Disordered" evidence="1">
    <location>
        <begin position="185"/>
        <end position="217"/>
    </location>
</feature>
<dbReference type="Pfam" id="PF01812">
    <property type="entry name" value="5-FTHF_cyc-lig"/>
    <property type="match status" value="1"/>
</dbReference>
<dbReference type="InterPro" id="IPR024185">
    <property type="entry name" value="FTHF_cligase-like_sf"/>
</dbReference>
<protein>
    <submittedName>
        <fullName evidence="2">5-formyltetrahydrofolate cyclo-ligase</fullName>
    </submittedName>
</protein>
<evidence type="ECO:0000256" key="1">
    <source>
        <dbReference type="SAM" id="MobiDB-lite"/>
    </source>
</evidence>
<gene>
    <name evidence="2" type="ORF">ACFR9T_00120</name>
</gene>
<organism evidence="2 3">
    <name type="scientific">Halorubrum laminariae</name>
    <dbReference type="NCBI Taxonomy" id="1433523"/>
    <lineage>
        <taxon>Archaea</taxon>
        <taxon>Methanobacteriati</taxon>
        <taxon>Methanobacteriota</taxon>
        <taxon>Stenosarchaea group</taxon>
        <taxon>Halobacteria</taxon>
        <taxon>Halobacteriales</taxon>
        <taxon>Haloferacaceae</taxon>
        <taxon>Halorubrum</taxon>
    </lineage>
</organism>
<evidence type="ECO:0000313" key="2">
    <source>
        <dbReference type="EMBL" id="MFD1569013.1"/>
    </source>
</evidence>
<proteinExistence type="predicted"/>
<reference evidence="2 3" key="1">
    <citation type="journal article" date="2019" name="Int. J. Syst. Evol. Microbiol.">
        <title>The Global Catalogue of Microorganisms (GCM) 10K type strain sequencing project: providing services to taxonomists for standard genome sequencing and annotation.</title>
        <authorList>
            <consortium name="The Broad Institute Genomics Platform"/>
            <consortium name="The Broad Institute Genome Sequencing Center for Infectious Disease"/>
            <person name="Wu L."/>
            <person name="Ma J."/>
        </authorList>
    </citation>
    <scope>NUCLEOTIDE SEQUENCE [LARGE SCALE GENOMIC DNA]</scope>
    <source>
        <strain evidence="2 3">CGMCC 1.12689</strain>
    </source>
</reference>
<dbReference type="Gene3D" id="3.40.50.10420">
    <property type="entry name" value="NagB/RpiA/CoA transferase-like"/>
    <property type="match status" value="1"/>
</dbReference>
<feature type="region of interest" description="Disordered" evidence="1">
    <location>
        <begin position="224"/>
        <end position="243"/>
    </location>
</feature>
<dbReference type="EMBL" id="JBHUDB010000001">
    <property type="protein sequence ID" value="MFD1569013.1"/>
    <property type="molecule type" value="Genomic_DNA"/>
</dbReference>
<dbReference type="SUPFAM" id="SSF100950">
    <property type="entry name" value="NagB/RpiA/CoA transferase-like"/>
    <property type="match status" value="1"/>
</dbReference>